<dbReference type="Proteomes" id="UP000553632">
    <property type="component" value="Unassembled WGS sequence"/>
</dbReference>
<evidence type="ECO:0000313" key="2">
    <source>
        <dbReference type="EMBL" id="KAF4740164.1"/>
    </source>
</evidence>
<dbReference type="PANTHER" id="PTHR46880:SF5">
    <property type="entry name" value="DUF4371 DOMAIN-CONTAINING PROTEIN"/>
    <property type="match status" value="1"/>
</dbReference>
<organism evidence="2 3">
    <name type="scientific">Perkinsus olseni</name>
    <name type="common">Perkinsus atlanticus</name>
    <dbReference type="NCBI Taxonomy" id="32597"/>
    <lineage>
        <taxon>Eukaryota</taxon>
        <taxon>Sar</taxon>
        <taxon>Alveolata</taxon>
        <taxon>Perkinsozoa</taxon>
        <taxon>Perkinsea</taxon>
        <taxon>Perkinsida</taxon>
        <taxon>Perkinsidae</taxon>
        <taxon>Perkinsus</taxon>
    </lineage>
</organism>
<proteinExistence type="predicted"/>
<keyword evidence="3" id="KW-1185">Reference proteome</keyword>
<name>A0A7J6T4I4_PEROL</name>
<sequence>MICRRRVRAIGARVPSSLFNKLHIRCPIIMSKITDFFPQKCRNPTSEFSDTTAIPLPDRAEDASQPAAGIQEPPQKRAKKYLSSFERFPWLERVEESSTRHVTAYRCRTCVRMGLQGKWGTIPMLAKGDKLSKKCQKHDESKTHRANMVASGQANRVQEGIDRNISEQVWASASSKYKQELSQLEELCRLAYCCYKLELPHTTIYDKLVRIVGSSPGAALGGYLENAPHNANYASKFTAVEMLEICGQVMRDRITSSIQTTGADGVCLIADESTVKGVTGSYLCVMVRHLDPNTAEPKESLIDLKRVKKTDGQSIFNAISSSLDRSAIDISWVTALSFDGGANFSGVNRGVRSYFPESVLYCHCRAHALALCIKSAASQLCPRINACLDFCASLYDHFGRSNAKSVALEDAQCEASSGAGDSSECELEGDEFEPRAVALKLLRPVGTRWLSQGIALSRVLRIYTPLASALNRLAEERDFTSGGFLTFMLKRTTIECLVHLDLLLQVTNNFSKMLQSSTLDFAQLDVAKEGFLACIDSFDEREDIAPKIEEIMKGLQSAGFEVVGPRVSGRGGLSELDSLYEEFDAFLAGIRNEISRRFNGAVVCVTKAIQSIALTAQGSAEESDAWTCERAEAVGRSLSWDEHDINGLVAEATSFTKVSRAMLSMPSSVDKLSTGVSSTVKRLVRDPIVKSGFPLHFRLLHLSLVAATNSASPERSFSAVKRLMRQTRQSTTSSHLADLVITAKEGPECNDDVTVRDIAREMARRFMAKRKRRVSLT</sequence>
<gene>
    <name evidence="2" type="ORF">FOZ63_031863</name>
</gene>
<dbReference type="InterPro" id="IPR012337">
    <property type="entry name" value="RNaseH-like_sf"/>
</dbReference>
<dbReference type="EMBL" id="JABANO010013444">
    <property type="protein sequence ID" value="KAF4740164.1"/>
    <property type="molecule type" value="Genomic_DNA"/>
</dbReference>
<protein>
    <recommendedName>
        <fullName evidence="4">Zinc finger MYM-type protein 1</fullName>
    </recommendedName>
</protein>
<comment type="caution">
    <text evidence="2">The sequence shown here is derived from an EMBL/GenBank/DDBJ whole genome shotgun (WGS) entry which is preliminary data.</text>
</comment>
<feature type="region of interest" description="Disordered" evidence="1">
    <location>
        <begin position="47"/>
        <end position="73"/>
    </location>
</feature>
<accession>A0A7J6T4I4</accession>
<evidence type="ECO:0000313" key="3">
    <source>
        <dbReference type="Proteomes" id="UP000553632"/>
    </source>
</evidence>
<dbReference type="PANTHER" id="PTHR46880">
    <property type="entry name" value="RAS-ASSOCIATING DOMAIN-CONTAINING PROTEIN"/>
    <property type="match status" value="1"/>
</dbReference>
<reference evidence="2 3" key="1">
    <citation type="submission" date="2020-04" db="EMBL/GenBank/DDBJ databases">
        <title>Perkinsus olseni comparative genomics.</title>
        <authorList>
            <person name="Bogema D.R."/>
        </authorList>
    </citation>
    <scope>NUCLEOTIDE SEQUENCE [LARGE SCALE GENOMIC DNA]</scope>
    <source>
        <strain evidence="2 3">ATCC PRA-207</strain>
    </source>
</reference>
<evidence type="ECO:0000256" key="1">
    <source>
        <dbReference type="SAM" id="MobiDB-lite"/>
    </source>
</evidence>
<dbReference type="AlphaFoldDB" id="A0A7J6T4I4"/>
<evidence type="ECO:0008006" key="4">
    <source>
        <dbReference type="Google" id="ProtNLM"/>
    </source>
</evidence>
<dbReference type="SUPFAM" id="SSF53098">
    <property type="entry name" value="Ribonuclease H-like"/>
    <property type="match status" value="1"/>
</dbReference>